<dbReference type="OrthoDB" id="10565001at2759"/>
<comment type="caution">
    <text evidence="1">The sequence shown here is derived from an EMBL/GenBank/DDBJ whole genome shotgun (WGS) entry which is preliminary data.</text>
</comment>
<accession>A0A427XPN4</accession>
<name>A0A427XPN4_9TREE</name>
<organism evidence="1 2">
    <name type="scientific">Saitozyma podzolica</name>
    <dbReference type="NCBI Taxonomy" id="1890683"/>
    <lineage>
        <taxon>Eukaryota</taxon>
        <taxon>Fungi</taxon>
        <taxon>Dikarya</taxon>
        <taxon>Basidiomycota</taxon>
        <taxon>Agaricomycotina</taxon>
        <taxon>Tremellomycetes</taxon>
        <taxon>Tremellales</taxon>
        <taxon>Trimorphomycetaceae</taxon>
        <taxon>Saitozyma</taxon>
    </lineage>
</organism>
<evidence type="ECO:0000313" key="2">
    <source>
        <dbReference type="Proteomes" id="UP000279259"/>
    </source>
</evidence>
<evidence type="ECO:0000313" key="1">
    <source>
        <dbReference type="EMBL" id="RSH80796.1"/>
    </source>
</evidence>
<dbReference type="Proteomes" id="UP000279259">
    <property type="component" value="Unassembled WGS sequence"/>
</dbReference>
<sequence>MSETPVAAAPHPRQPTAQMLDLGLHVGPVGLRQLGIPMRRLGEPGLERQGRAPNEAPWAWTALSSALPAPSVSHVIRAYPQSATDYRNMRTWPDLRRITTCGQLVLLLYDSEELVKDEAEDLLAIVLRLVAELAAKCPMALDLEETLAQPMRLAAPQPALALFLYDYSVPPLSDDWSFDATFVSLVDGSYRWQ</sequence>
<keyword evidence="2" id="KW-1185">Reference proteome</keyword>
<protein>
    <submittedName>
        <fullName evidence="1">Uncharacterized protein</fullName>
    </submittedName>
</protein>
<reference evidence="1 2" key="1">
    <citation type="submission" date="2018-11" db="EMBL/GenBank/DDBJ databases">
        <title>Genome sequence of Saitozyma podzolica DSM 27192.</title>
        <authorList>
            <person name="Aliyu H."/>
            <person name="Gorte O."/>
            <person name="Ochsenreither K."/>
        </authorList>
    </citation>
    <scope>NUCLEOTIDE SEQUENCE [LARGE SCALE GENOMIC DNA]</scope>
    <source>
        <strain evidence="1 2">DSM 27192</strain>
    </source>
</reference>
<gene>
    <name evidence="1" type="ORF">EHS25_006965</name>
</gene>
<dbReference type="EMBL" id="RSCD01000032">
    <property type="protein sequence ID" value="RSH80796.1"/>
    <property type="molecule type" value="Genomic_DNA"/>
</dbReference>
<dbReference type="AlphaFoldDB" id="A0A427XPN4"/>
<proteinExistence type="predicted"/>